<proteinExistence type="predicted"/>
<evidence type="ECO:0000313" key="1">
    <source>
        <dbReference type="EMBL" id="CAL1698865.1"/>
    </source>
</evidence>
<dbReference type="EMBL" id="OZ037954">
    <property type="protein sequence ID" value="CAL1698865.1"/>
    <property type="molecule type" value="Genomic_DNA"/>
</dbReference>
<evidence type="ECO:0000313" key="2">
    <source>
        <dbReference type="Proteomes" id="UP001497453"/>
    </source>
</evidence>
<accession>A0ABP1CT61</accession>
<keyword evidence="2" id="KW-1185">Reference proteome</keyword>
<sequence>MMAYWSSKKKNASPGELGCMNAARDFRAISVYPEAAIYTWTRLFPRKVVWLAFIHGDEQVIWTALKCRGEDTLPDLYRTYRYSLEPCVVLVLTI</sequence>
<dbReference type="Proteomes" id="UP001497453">
    <property type="component" value="Chromosome 11"/>
</dbReference>
<name>A0ABP1CT61_9APHY</name>
<gene>
    <name evidence="1" type="ORF">GFSPODELE1_LOCUS2365</name>
</gene>
<protein>
    <submittedName>
        <fullName evidence="1">Uncharacterized protein</fullName>
    </submittedName>
</protein>
<reference evidence="2" key="1">
    <citation type="submission" date="2024-04" db="EMBL/GenBank/DDBJ databases">
        <authorList>
            <person name="Shaw F."/>
            <person name="Minotto A."/>
        </authorList>
    </citation>
    <scope>NUCLEOTIDE SEQUENCE [LARGE SCALE GENOMIC DNA]</scope>
</reference>
<organism evidence="1 2">
    <name type="scientific">Somion occarium</name>
    <dbReference type="NCBI Taxonomy" id="3059160"/>
    <lineage>
        <taxon>Eukaryota</taxon>
        <taxon>Fungi</taxon>
        <taxon>Dikarya</taxon>
        <taxon>Basidiomycota</taxon>
        <taxon>Agaricomycotina</taxon>
        <taxon>Agaricomycetes</taxon>
        <taxon>Polyporales</taxon>
        <taxon>Cerrenaceae</taxon>
        <taxon>Somion</taxon>
    </lineage>
</organism>